<accession>A0A671FH99</accession>
<organism evidence="7 8">
    <name type="scientific">Rhinolophus ferrumequinum</name>
    <name type="common">Greater horseshoe bat</name>
    <dbReference type="NCBI Taxonomy" id="59479"/>
    <lineage>
        <taxon>Eukaryota</taxon>
        <taxon>Metazoa</taxon>
        <taxon>Chordata</taxon>
        <taxon>Craniata</taxon>
        <taxon>Vertebrata</taxon>
        <taxon>Euteleostomi</taxon>
        <taxon>Mammalia</taxon>
        <taxon>Eutheria</taxon>
        <taxon>Laurasiatheria</taxon>
        <taxon>Chiroptera</taxon>
        <taxon>Yinpterochiroptera</taxon>
        <taxon>Rhinolophoidea</taxon>
        <taxon>Rhinolophidae</taxon>
        <taxon>Rhinolophinae</taxon>
        <taxon>Rhinolophus</taxon>
    </lineage>
</organism>
<dbReference type="InterPro" id="IPR043547">
    <property type="entry name" value="Mimecan/Epiphycan/Opticin"/>
</dbReference>
<evidence type="ECO:0000256" key="3">
    <source>
        <dbReference type="ARBA" id="ARBA00022729"/>
    </source>
</evidence>
<dbReference type="SUPFAM" id="SSF52058">
    <property type="entry name" value="L domain-like"/>
    <property type="match status" value="1"/>
</dbReference>
<dbReference type="GO" id="GO:0031012">
    <property type="term" value="C:extracellular matrix"/>
    <property type="evidence" value="ECO:0007669"/>
    <property type="project" value="TreeGrafter"/>
</dbReference>
<dbReference type="OMA" id="YLYACSS"/>
<reference evidence="7" key="4">
    <citation type="submission" date="2025-08" db="UniProtKB">
        <authorList>
            <consortium name="Ensembl"/>
        </authorList>
    </citation>
    <scope>IDENTIFICATION</scope>
</reference>
<dbReference type="GeneTree" id="ENSGT00940000154248"/>
<keyword evidence="3 6" id="KW-0732">Signal</keyword>
<keyword evidence="5" id="KW-0325">Glycoprotein</keyword>
<dbReference type="AlphaFoldDB" id="A0A671FH99"/>
<feature type="chain" id="PRO_5025490452" evidence="6">
    <location>
        <begin position="20"/>
        <end position="250"/>
    </location>
</feature>
<dbReference type="GO" id="GO:0061975">
    <property type="term" value="P:articular cartilage development"/>
    <property type="evidence" value="ECO:0007669"/>
    <property type="project" value="TreeGrafter"/>
</dbReference>
<dbReference type="Gene3D" id="3.80.10.10">
    <property type="entry name" value="Ribonuclease Inhibitor"/>
    <property type="match status" value="1"/>
</dbReference>
<proteinExistence type="predicted"/>
<feature type="signal peptide" evidence="6">
    <location>
        <begin position="1"/>
        <end position="19"/>
    </location>
</feature>
<dbReference type="GO" id="GO:0030199">
    <property type="term" value="P:collagen fibril organization"/>
    <property type="evidence" value="ECO:0007669"/>
    <property type="project" value="TreeGrafter"/>
</dbReference>
<dbReference type="Ensembl" id="ENSRFET00010027134.1">
    <property type="protein sequence ID" value="ENSRFEP00010024965.1"/>
    <property type="gene ID" value="ENSRFEG00010016580.1"/>
</dbReference>
<dbReference type="Proteomes" id="UP000472240">
    <property type="component" value="Chromosome 22"/>
</dbReference>
<dbReference type="GO" id="GO:0060348">
    <property type="term" value="P:bone development"/>
    <property type="evidence" value="ECO:0007669"/>
    <property type="project" value="TreeGrafter"/>
</dbReference>
<evidence type="ECO:0000256" key="5">
    <source>
        <dbReference type="ARBA" id="ARBA00023180"/>
    </source>
</evidence>
<comment type="subcellular location">
    <subcellularLocation>
        <location evidence="1">Secreted</location>
    </subcellularLocation>
</comment>
<evidence type="ECO:0000256" key="1">
    <source>
        <dbReference type="ARBA" id="ARBA00004613"/>
    </source>
</evidence>
<dbReference type="InterPro" id="IPR032675">
    <property type="entry name" value="LRR_dom_sf"/>
</dbReference>
<name>A0A671FH99_RHIFE</name>
<keyword evidence="8" id="KW-1185">Reference proteome</keyword>
<sequence>MNFPASLSLLALVLQEAGPAFCPKKKKKRSKEQLHREGGSNAVLRLGNYSLNMDNYNEVIDLSNCEELTDCGDQVPEVKGTSLAPPNRISSTESTMALRTPSSNPTVTRPTMWGLLASLTSHSLPTCLVRVYLGSSVYCDNADLKRMPCLPQTTAYLYACSSCFKGTDLFRNFISSVDNYALHVLPALQDLILPGNQLTAPPRLRMGIEVLAVHLDELQSSGIQAGAFRVSQDVALSSLPPHLPLFPTCY</sequence>
<reference evidence="8" key="3">
    <citation type="submission" date="2018-12" db="EMBL/GenBank/DDBJ databases">
        <title>G10K-VGP greater horseshoe bat female genome, primary haplotype.</title>
        <authorList>
            <person name="Teeling E."/>
            <person name="Myers G."/>
            <person name="Vernes S."/>
            <person name="Pippel M."/>
            <person name="Winkler S."/>
            <person name="Fedrigo O."/>
            <person name="Rhie A."/>
            <person name="Koren S."/>
            <person name="Phillippy A."/>
            <person name="Lewin H."/>
            <person name="Damas J."/>
            <person name="Howe K."/>
            <person name="Mountcastle J."/>
            <person name="Jarvis E.D."/>
        </authorList>
    </citation>
    <scope>NUCLEOTIDE SEQUENCE [LARGE SCALE GENOMIC DNA]</scope>
</reference>
<evidence type="ECO:0000256" key="6">
    <source>
        <dbReference type="SAM" id="SignalP"/>
    </source>
</evidence>
<dbReference type="PANTHER" id="PTHR46269:SF4">
    <property type="entry name" value="OPTICIN"/>
    <property type="match status" value="1"/>
</dbReference>
<dbReference type="GO" id="GO:0005615">
    <property type="term" value="C:extracellular space"/>
    <property type="evidence" value="ECO:0007669"/>
    <property type="project" value="TreeGrafter"/>
</dbReference>
<evidence type="ECO:0000256" key="4">
    <source>
        <dbReference type="ARBA" id="ARBA00023157"/>
    </source>
</evidence>
<evidence type="ECO:0000256" key="2">
    <source>
        <dbReference type="ARBA" id="ARBA00022525"/>
    </source>
</evidence>
<dbReference type="PANTHER" id="PTHR46269">
    <property type="entry name" value="EPIPHYCAN-RELATED"/>
    <property type="match status" value="1"/>
</dbReference>
<reference evidence="7" key="5">
    <citation type="submission" date="2025-09" db="UniProtKB">
        <authorList>
            <consortium name="Ensembl"/>
        </authorList>
    </citation>
    <scope>IDENTIFICATION</scope>
</reference>
<dbReference type="InParanoid" id="A0A671FH99"/>
<evidence type="ECO:0000313" key="7">
    <source>
        <dbReference type="Ensembl" id="ENSRFEP00010024965.1"/>
    </source>
</evidence>
<keyword evidence="4" id="KW-1015">Disulfide bond</keyword>
<reference evidence="7 8" key="1">
    <citation type="journal article" date="2015" name="Annu Rev Anim Biosci">
        <title>The Genome 10K Project: a way forward.</title>
        <authorList>
            <person name="Koepfli K.P."/>
            <person name="Paten B."/>
            <person name="O'Brien S.J."/>
            <person name="Koepfli K.P."/>
            <person name="Paten B."/>
            <person name="Antunes A."/>
            <person name="Belov K."/>
            <person name="Bustamante C."/>
            <person name="Castoe T.A."/>
            <person name="Clawson H."/>
            <person name="Crawford A.J."/>
            <person name="Diekhans M."/>
            <person name="Distel D."/>
            <person name="Durbin R."/>
            <person name="Earl D."/>
            <person name="Fujita M.K."/>
            <person name="Gamble T."/>
            <person name="Georges A."/>
            <person name="Gemmell N."/>
            <person name="Gilbert M.T."/>
            <person name="Graves J.M."/>
            <person name="Green R.E."/>
            <person name="Hickey G."/>
            <person name="Jarvis E.D."/>
            <person name="Johnson W."/>
            <person name="Komissarov A."/>
            <person name="Korf I."/>
            <person name="Kuhn R."/>
            <person name="Larkin D.M."/>
            <person name="Lewin H."/>
            <person name="Lopez J.V."/>
            <person name="Ma J."/>
            <person name="Marques-Bonet T."/>
            <person name="Miller W."/>
            <person name="Murphy R."/>
            <person name="Pevzner P."/>
            <person name="Shapiro B."/>
            <person name="Steiner C."/>
            <person name="Tamazian G."/>
            <person name="Venkatesh B."/>
            <person name="Wang J."/>
            <person name="Wayne R."/>
            <person name="Wiley E."/>
            <person name="Yang H."/>
            <person name="Zhang G."/>
            <person name="Haussler D."/>
            <person name="Ryder O."/>
            <person name="O'Brien S.J."/>
        </authorList>
    </citation>
    <scope>NUCLEOTIDE SEQUENCE</scope>
</reference>
<protein>
    <submittedName>
        <fullName evidence="7">Uncharacterized protein</fullName>
    </submittedName>
</protein>
<keyword evidence="2" id="KW-0964">Secreted</keyword>
<evidence type="ECO:0000313" key="8">
    <source>
        <dbReference type="Proteomes" id="UP000472240"/>
    </source>
</evidence>
<reference evidence="7 8" key="2">
    <citation type="journal article" date="2018" name="Annu Rev Anim Biosci">
        <title>Bat Biology, Genomes, and the Bat1K Project: To Generate Chromosome-Level Genomes for All Living Bat Species.</title>
        <authorList>
            <person name="Teeling E.C."/>
            <person name="Vernes S.C."/>
            <person name="Davalos L.M."/>
            <person name="Ray D.A."/>
            <person name="Gilbert M.T.P."/>
            <person name="Myers E."/>
        </authorList>
    </citation>
    <scope>NUCLEOTIDE SEQUENCE</scope>
</reference>